<dbReference type="PROSITE" id="PS50833">
    <property type="entry name" value="BRIX"/>
    <property type="match status" value="1"/>
</dbReference>
<comment type="caution">
    <text evidence="2">The sequence shown here is derived from an EMBL/GenBank/DDBJ whole genome shotgun (WGS) entry which is preliminary data.</text>
</comment>
<dbReference type="SUPFAM" id="SSF52954">
    <property type="entry name" value="Class II aaRS ABD-related"/>
    <property type="match status" value="1"/>
</dbReference>
<accession>A0A7C4FA93</accession>
<evidence type="ECO:0000313" key="2">
    <source>
        <dbReference type="EMBL" id="HGI86922.1"/>
    </source>
</evidence>
<dbReference type="GO" id="GO:0019843">
    <property type="term" value="F:rRNA binding"/>
    <property type="evidence" value="ECO:0007669"/>
    <property type="project" value="InterPro"/>
</dbReference>
<reference evidence="2" key="1">
    <citation type="journal article" date="2020" name="mSystems">
        <title>Genome- and Community-Level Interaction Insights into Carbon Utilization and Element Cycling Functions of Hydrothermarchaeota in Hydrothermal Sediment.</title>
        <authorList>
            <person name="Zhou Z."/>
            <person name="Liu Y."/>
            <person name="Xu W."/>
            <person name="Pan J."/>
            <person name="Luo Z.H."/>
            <person name="Li M."/>
        </authorList>
    </citation>
    <scope>NUCLEOTIDE SEQUENCE [LARGE SCALE GENOMIC DNA]</scope>
    <source>
        <strain evidence="2">SpSt-732</strain>
    </source>
</reference>
<feature type="domain" description="Brix" evidence="1">
    <location>
        <begin position="1"/>
        <end position="196"/>
    </location>
</feature>
<protein>
    <recommendedName>
        <fullName evidence="1">Brix domain-containing protein</fullName>
    </recommendedName>
</protein>
<proteinExistence type="predicted"/>
<dbReference type="AlphaFoldDB" id="A0A7C4FA93"/>
<evidence type="ECO:0000259" key="1">
    <source>
        <dbReference type="PROSITE" id="PS50833"/>
    </source>
</evidence>
<name>A0A7C4FA93_9CREN</name>
<dbReference type="Gene3D" id="3.40.50.10480">
    <property type="entry name" value="Probable brix-domain ribosomal biogenesis protein"/>
    <property type="match status" value="1"/>
</dbReference>
<sequence length="196" mass="21933">MLTTSHRPSRNTRRLVKALARLIPGAVKINRGKLTFKLLALQALDLSYDKLIVVRNRKGNPGYLDLYVVRPPGELIKECTLNLCGYNIADSCSKVTNVKRVLLNLTPTLLSDTEVGNIDAVLKTQILECIIKMFNVTVVHKDADTKKDAKDICMYIVAHTSAKKNRSTKRKLFEIEFAGCSNSEKYLTLSICKYGS</sequence>
<dbReference type="GO" id="GO:0006364">
    <property type="term" value="P:rRNA processing"/>
    <property type="evidence" value="ECO:0007669"/>
    <property type="project" value="InterPro"/>
</dbReference>
<gene>
    <name evidence="2" type="ORF">ENV14_00765</name>
</gene>
<organism evidence="2">
    <name type="scientific">Ignisphaera aggregans</name>
    <dbReference type="NCBI Taxonomy" id="334771"/>
    <lineage>
        <taxon>Archaea</taxon>
        <taxon>Thermoproteota</taxon>
        <taxon>Thermoprotei</taxon>
        <taxon>Desulfurococcales</taxon>
        <taxon>Desulfurococcaceae</taxon>
        <taxon>Ignisphaera</taxon>
    </lineage>
</organism>
<dbReference type="EMBL" id="DTFF01000008">
    <property type="protein sequence ID" value="HGI86922.1"/>
    <property type="molecule type" value="Genomic_DNA"/>
</dbReference>
<dbReference type="SMART" id="SM00879">
    <property type="entry name" value="Brix"/>
    <property type="match status" value="1"/>
</dbReference>
<dbReference type="InterPro" id="IPR007109">
    <property type="entry name" value="Brix"/>
</dbReference>